<evidence type="ECO:0000256" key="3">
    <source>
        <dbReference type="ARBA" id="ARBA00022771"/>
    </source>
</evidence>
<evidence type="ECO:0000313" key="10">
    <source>
        <dbReference type="EMBL" id="KAK2189070.1"/>
    </source>
</evidence>
<dbReference type="SMART" id="SM00333">
    <property type="entry name" value="TUDOR"/>
    <property type="match status" value="1"/>
</dbReference>
<feature type="compositionally biased region" description="Acidic residues" evidence="7">
    <location>
        <begin position="177"/>
        <end position="198"/>
    </location>
</feature>
<dbReference type="EMBL" id="JAODUO010000114">
    <property type="protein sequence ID" value="KAK2189070.1"/>
    <property type="molecule type" value="Genomic_DNA"/>
</dbReference>
<dbReference type="InterPro" id="IPR000467">
    <property type="entry name" value="G_patch_dom"/>
</dbReference>
<name>A0AAD9UH07_RIDPI</name>
<dbReference type="SUPFAM" id="SSF63748">
    <property type="entry name" value="Tudor/PWWP/MBT"/>
    <property type="match status" value="1"/>
</dbReference>
<keyword evidence="4" id="KW-0862">Zinc</keyword>
<dbReference type="PROSITE" id="PS50174">
    <property type="entry name" value="G_PATCH"/>
    <property type="match status" value="1"/>
</dbReference>
<evidence type="ECO:0008006" key="12">
    <source>
        <dbReference type="Google" id="ProtNLM"/>
    </source>
</evidence>
<feature type="compositionally biased region" description="Basic residues" evidence="7">
    <location>
        <begin position="282"/>
        <end position="291"/>
    </location>
</feature>
<feature type="region of interest" description="Disordered" evidence="7">
    <location>
        <begin position="167"/>
        <end position="199"/>
    </location>
</feature>
<comment type="caution">
    <text evidence="10">The sequence shown here is derived from an EMBL/GenBank/DDBJ whole genome shotgun (WGS) entry which is preliminary data.</text>
</comment>
<evidence type="ECO:0000259" key="9">
    <source>
        <dbReference type="PROSITE" id="PS50304"/>
    </source>
</evidence>
<evidence type="ECO:0000256" key="6">
    <source>
        <dbReference type="ARBA" id="ARBA00023242"/>
    </source>
</evidence>
<keyword evidence="2" id="KW-0479">Metal-binding</keyword>
<sequence>MRVSLAAIKEETSTSDNTQLEDPSTDEVRGQPESDGETEDTNDMDLSAISGTKCRVPHSHEWGEKQYCNALILGVEPFELDDTPKVRVLFCNPTHRSMLPCPYFLDGNCRFSEEDCSCLCIESACLVKDSDSVWYRAMVVGLLDDHKYEVMFTNSHDVHTVDMEDILPLDNSHSNSDGDEDDLNGEDSSGDEEEEEDVLPVYLWKPSETTDVLGDWEVHTKGIGSKLMARMGYITGQGLGKKSDGRAEPVPIQLLPQGKSLDKIMELKTRAGDQDLYDVMKKEKRRKKRDAKHTAPGTTKQTPKPKNVFDFINKKLSRKKGDLAGLVKHAHQPLKKTTKINHITTGELKNRSDKHIHIQGQYGIRDKRVASQIQQKIVSAEQYLQQLLSSERSMKQHQQARSDQKKLTIF</sequence>
<dbReference type="CDD" id="cd20384">
    <property type="entry name" value="Tudor_ZGPAT"/>
    <property type="match status" value="1"/>
</dbReference>
<dbReference type="PROSITE" id="PS50304">
    <property type="entry name" value="TUDOR"/>
    <property type="match status" value="1"/>
</dbReference>
<dbReference type="Proteomes" id="UP001209878">
    <property type="component" value="Unassembled WGS sequence"/>
</dbReference>
<feature type="compositionally biased region" description="Acidic residues" evidence="7">
    <location>
        <begin position="34"/>
        <end position="43"/>
    </location>
</feature>
<protein>
    <recommendedName>
        <fullName evidence="12">Zinc finger CCCH-type with G patch domain-containing protein</fullName>
    </recommendedName>
</protein>
<accession>A0AAD9UH07</accession>
<keyword evidence="6" id="KW-0539">Nucleus</keyword>
<feature type="domain" description="Tudor" evidence="9">
    <location>
        <begin position="118"/>
        <end position="176"/>
    </location>
</feature>
<dbReference type="Pfam" id="PF01585">
    <property type="entry name" value="G-patch"/>
    <property type="match status" value="1"/>
</dbReference>
<evidence type="ECO:0000256" key="2">
    <source>
        <dbReference type="ARBA" id="ARBA00022723"/>
    </source>
</evidence>
<dbReference type="GO" id="GO:0000978">
    <property type="term" value="F:RNA polymerase II cis-regulatory region sequence-specific DNA binding"/>
    <property type="evidence" value="ECO:0007669"/>
    <property type="project" value="TreeGrafter"/>
</dbReference>
<evidence type="ECO:0000259" key="8">
    <source>
        <dbReference type="PROSITE" id="PS50174"/>
    </source>
</evidence>
<feature type="region of interest" description="Disordered" evidence="7">
    <location>
        <begin position="281"/>
        <end position="306"/>
    </location>
</feature>
<comment type="subcellular location">
    <subcellularLocation>
        <location evidence="1">Nucleus</location>
    </subcellularLocation>
</comment>
<evidence type="ECO:0000256" key="1">
    <source>
        <dbReference type="ARBA" id="ARBA00004123"/>
    </source>
</evidence>
<dbReference type="AlphaFoldDB" id="A0AAD9UH07"/>
<dbReference type="GO" id="GO:0008270">
    <property type="term" value="F:zinc ion binding"/>
    <property type="evidence" value="ECO:0007669"/>
    <property type="project" value="UniProtKB-KW"/>
</dbReference>
<evidence type="ECO:0000256" key="7">
    <source>
        <dbReference type="SAM" id="MobiDB-lite"/>
    </source>
</evidence>
<proteinExistence type="predicted"/>
<feature type="region of interest" description="Disordered" evidence="7">
    <location>
        <begin position="1"/>
        <end position="44"/>
    </location>
</feature>
<dbReference type="GO" id="GO:0005634">
    <property type="term" value="C:nucleus"/>
    <property type="evidence" value="ECO:0007669"/>
    <property type="project" value="UniProtKB-SubCell"/>
</dbReference>
<dbReference type="PANTHER" id="PTHR46297">
    <property type="entry name" value="ZINC FINGER CCCH-TYPE WITH G PATCH DOMAIN-CONTAINING PROTEIN"/>
    <property type="match status" value="1"/>
</dbReference>
<dbReference type="Gene3D" id="2.30.30.140">
    <property type="match status" value="1"/>
</dbReference>
<evidence type="ECO:0000256" key="4">
    <source>
        <dbReference type="ARBA" id="ARBA00022833"/>
    </source>
</evidence>
<organism evidence="10 11">
    <name type="scientific">Ridgeia piscesae</name>
    <name type="common">Tubeworm</name>
    <dbReference type="NCBI Taxonomy" id="27915"/>
    <lineage>
        <taxon>Eukaryota</taxon>
        <taxon>Metazoa</taxon>
        <taxon>Spiralia</taxon>
        <taxon>Lophotrochozoa</taxon>
        <taxon>Annelida</taxon>
        <taxon>Polychaeta</taxon>
        <taxon>Sedentaria</taxon>
        <taxon>Canalipalpata</taxon>
        <taxon>Sabellida</taxon>
        <taxon>Siboglinidae</taxon>
        <taxon>Ridgeia</taxon>
    </lineage>
</organism>
<evidence type="ECO:0000313" key="11">
    <source>
        <dbReference type="Proteomes" id="UP001209878"/>
    </source>
</evidence>
<keyword evidence="11" id="KW-1185">Reference proteome</keyword>
<reference evidence="10" key="1">
    <citation type="journal article" date="2023" name="Mol. Biol. Evol.">
        <title>Third-Generation Sequencing Reveals the Adaptive Role of the Epigenome in Three Deep-Sea Polychaetes.</title>
        <authorList>
            <person name="Perez M."/>
            <person name="Aroh O."/>
            <person name="Sun Y."/>
            <person name="Lan Y."/>
            <person name="Juniper S.K."/>
            <person name="Young C.R."/>
            <person name="Angers B."/>
            <person name="Qian P.Y."/>
        </authorList>
    </citation>
    <scope>NUCLEOTIDE SEQUENCE</scope>
    <source>
        <strain evidence="10">R07B-5</strain>
    </source>
</reference>
<dbReference type="InterPro" id="IPR002999">
    <property type="entry name" value="Tudor"/>
</dbReference>
<feature type="domain" description="G-patch" evidence="8">
    <location>
        <begin position="220"/>
        <end position="266"/>
    </location>
</feature>
<gene>
    <name evidence="10" type="ORF">NP493_115g02039</name>
</gene>
<dbReference type="PANTHER" id="PTHR46297:SF1">
    <property type="entry name" value="ZINC FINGER CCCH-TYPE WITH G PATCH DOMAIN-CONTAINING PROTEIN"/>
    <property type="match status" value="1"/>
</dbReference>
<keyword evidence="3" id="KW-0863">Zinc-finger</keyword>
<dbReference type="Gene3D" id="2.30.30.1190">
    <property type="match status" value="1"/>
</dbReference>
<keyword evidence="5" id="KW-0238">DNA-binding</keyword>
<evidence type="ECO:0000256" key="5">
    <source>
        <dbReference type="ARBA" id="ARBA00023125"/>
    </source>
</evidence>
<dbReference type="GO" id="GO:0001227">
    <property type="term" value="F:DNA-binding transcription repressor activity, RNA polymerase II-specific"/>
    <property type="evidence" value="ECO:0007669"/>
    <property type="project" value="TreeGrafter"/>
</dbReference>
<dbReference type="SMART" id="SM00443">
    <property type="entry name" value="G_patch"/>
    <property type="match status" value="1"/>
</dbReference>